<dbReference type="Gene3D" id="2.60.40.1180">
    <property type="entry name" value="Golgi alpha-mannosidase II"/>
    <property type="match status" value="1"/>
</dbReference>
<dbReference type="GO" id="GO:0016052">
    <property type="term" value="P:carbohydrate catabolic process"/>
    <property type="evidence" value="ECO:0007669"/>
    <property type="project" value="UniProtKB-ARBA"/>
</dbReference>
<evidence type="ECO:0000256" key="1">
    <source>
        <dbReference type="ARBA" id="ARBA00001255"/>
    </source>
</evidence>
<evidence type="ECO:0000259" key="9">
    <source>
        <dbReference type="Pfam" id="PF17801"/>
    </source>
</evidence>
<dbReference type="InterPro" id="IPR000111">
    <property type="entry name" value="Glyco_hydro_27/36_CS"/>
</dbReference>
<sequence>MGWNSWNKFACNVDEKLIREVADALVASGLRDAGYTYLNLDDCWQGERDAQGFIQPDAKRFPSGMKALADYVHGKGLKFGIYSDAGSQTCGGRPGSRGYEFQDAQQYAAWGVDYLKYDWCNTEGLKAEGAYKTITAALRKAGRPMVLSICEWGSDEPWKWGPAVGQLWRTTGDIYNCFDCTKNNGSWKAFGTMQIMDKQAQLRPYAGPGHWNDPDMLEVGNGMSASEDRAHFTMWCMMAAPLILGNDLRQMSEATKATLTNREVLAIDQDPLGVQGYRYAAKDSLETWLKPLAGGKWAVAFLNRSHRPQPMRFDWQATPITDELSKATLDARQTTYRLRNPWAGQAAGTTKKPFAATVPAHDVVVLMLSK</sequence>
<keyword evidence="7 8" id="KW-0326">Glycosidase</keyword>
<feature type="domain" description="Alpha galactosidase C-terminal" evidence="9">
    <location>
        <begin position="283"/>
        <end position="368"/>
    </location>
</feature>
<comment type="catalytic activity">
    <reaction evidence="1 8">
        <text>Hydrolysis of terminal, non-reducing alpha-D-galactose residues in alpha-D-galactosides, including galactose oligosaccharides, galactomannans and galactolipids.</text>
        <dbReference type="EC" id="3.2.1.22"/>
    </reaction>
</comment>
<keyword evidence="11" id="KW-1185">Reference proteome</keyword>
<dbReference type="InterPro" id="IPR013785">
    <property type="entry name" value="Aldolase_TIM"/>
</dbReference>
<dbReference type="InterPro" id="IPR017853">
    <property type="entry name" value="GH"/>
</dbReference>
<dbReference type="EMBL" id="JABBGH010000004">
    <property type="protein sequence ID" value="NML67873.1"/>
    <property type="molecule type" value="Genomic_DNA"/>
</dbReference>
<evidence type="ECO:0000256" key="5">
    <source>
        <dbReference type="ARBA" id="ARBA00022801"/>
    </source>
</evidence>
<dbReference type="Proteomes" id="UP000559626">
    <property type="component" value="Unassembled WGS sequence"/>
</dbReference>
<dbReference type="SUPFAM" id="SSF51445">
    <property type="entry name" value="(Trans)glycosidases"/>
    <property type="match status" value="1"/>
</dbReference>
<evidence type="ECO:0000256" key="2">
    <source>
        <dbReference type="ARBA" id="ARBA00009743"/>
    </source>
</evidence>
<dbReference type="AlphaFoldDB" id="A0A7Y0FPC7"/>
<keyword evidence="5 8" id="KW-0378">Hydrolase</keyword>
<proteinExistence type="inferred from homology"/>
<evidence type="ECO:0000256" key="6">
    <source>
        <dbReference type="ARBA" id="ARBA00023157"/>
    </source>
</evidence>
<dbReference type="CDD" id="cd14792">
    <property type="entry name" value="GH27"/>
    <property type="match status" value="1"/>
</dbReference>
<dbReference type="Pfam" id="PF17801">
    <property type="entry name" value="Melibiase_C"/>
    <property type="match status" value="1"/>
</dbReference>
<protein>
    <recommendedName>
        <fullName evidence="3 8">Alpha-galactosidase</fullName>
        <ecNumber evidence="3 8">3.2.1.22</ecNumber>
    </recommendedName>
    <alternativeName>
        <fullName evidence="8">Melibiase</fullName>
    </alternativeName>
</protein>
<evidence type="ECO:0000313" key="10">
    <source>
        <dbReference type="EMBL" id="NML67873.1"/>
    </source>
</evidence>
<name>A0A7Y0FPC7_9BACT</name>
<accession>A0A7Y0FPC7</accession>
<evidence type="ECO:0000256" key="7">
    <source>
        <dbReference type="ARBA" id="ARBA00023295"/>
    </source>
</evidence>
<dbReference type="SUPFAM" id="SSF51011">
    <property type="entry name" value="Glycosyl hydrolase domain"/>
    <property type="match status" value="1"/>
</dbReference>
<gene>
    <name evidence="10" type="ORF">HHL22_21950</name>
</gene>
<keyword evidence="4" id="KW-0732">Signal</keyword>
<organism evidence="10 11">
    <name type="scientific">Hymenobacter polaris</name>
    <dbReference type="NCBI Taxonomy" id="2682546"/>
    <lineage>
        <taxon>Bacteria</taxon>
        <taxon>Pseudomonadati</taxon>
        <taxon>Bacteroidota</taxon>
        <taxon>Cytophagia</taxon>
        <taxon>Cytophagales</taxon>
        <taxon>Hymenobacteraceae</taxon>
        <taxon>Hymenobacter</taxon>
    </lineage>
</organism>
<evidence type="ECO:0000256" key="3">
    <source>
        <dbReference type="ARBA" id="ARBA00012755"/>
    </source>
</evidence>
<comment type="caution">
    <text evidence="10">The sequence shown here is derived from an EMBL/GenBank/DDBJ whole genome shotgun (WGS) entry which is preliminary data.</text>
</comment>
<dbReference type="PROSITE" id="PS00512">
    <property type="entry name" value="ALPHA_GALACTOSIDASE"/>
    <property type="match status" value="1"/>
</dbReference>
<dbReference type="InterPro" id="IPR013780">
    <property type="entry name" value="Glyco_hydro_b"/>
</dbReference>
<dbReference type="InterPro" id="IPR041233">
    <property type="entry name" value="Melibiase_C"/>
</dbReference>
<evidence type="ECO:0000256" key="4">
    <source>
        <dbReference type="ARBA" id="ARBA00022729"/>
    </source>
</evidence>
<dbReference type="Gene3D" id="3.20.20.70">
    <property type="entry name" value="Aldolase class I"/>
    <property type="match status" value="1"/>
</dbReference>
<keyword evidence="6 8" id="KW-1015">Disulfide bond</keyword>
<comment type="similarity">
    <text evidence="2 8">Belongs to the glycosyl hydrolase 27 family.</text>
</comment>
<evidence type="ECO:0000313" key="11">
    <source>
        <dbReference type="Proteomes" id="UP000559626"/>
    </source>
</evidence>
<dbReference type="EC" id="3.2.1.22" evidence="3 8"/>
<evidence type="ECO:0000256" key="8">
    <source>
        <dbReference type="RuleBase" id="RU361168"/>
    </source>
</evidence>
<dbReference type="PANTHER" id="PTHR11452">
    <property type="entry name" value="ALPHA-GALACTOSIDASE/ALPHA-N-ACETYLGALACTOSAMINIDASE"/>
    <property type="match status" value="1"/>
</dbReference>
<dbReference type="GO" id="GO:0004557">
    <property type="term" value="F:alpha-galactosidase activity"/>
    <property type="evidence" value="ECO:0007669"/>
    <property type="project" value="UniProtKB-EC"/>
</dbReference>
<dbReference type="FunFam" id="3.20.20.70:FF:000202">
    <property type="entry name" value="Alpha-galactosidase"/>
    <property type="match status" value="1"/>
</dbReference>
<dbReference type="PANTHER" id="PTHR11452:SF75">
    <property type="entry name" value="ALPHA-GALACTOSIDASE MEL1"/>
    <property type="match status" value="1"/>
</dbReference>
<dbReference type="PRINTS" id="PR00740">
    <property type="entry name" value="GLHYDRLASE27"/>
</dbReference>
<dbReference type="InterPro" id="IPR002241">
    <property type="entry name" value="Glyco_hydro_27"/>
</dbReference>
<dbReference type="Pfam" id="PF16499">
    <property type="entry name" value="Melibiase_2"/>
    <property type="match status" value="1"/>
</dbReference>
<reference evidence="10 11" key="1">
    <citation type="submission" date="2020-04" db="EMBL/GenBank/DDBJ databases">
        <title>Hymenobacter polaris sp. nov., isolated from Arctic soil.</title>
        <authorList>
            <person name="Dahal R.H."/>
        </authorList>
    </citation>
    <scope>NUCLEOTIDE SEQUENCE [LARGE SCALE GENOMIC DNA]</scope>
    <source>
        <strain evidence="10 11">RP-2-7</strain>
    </source>
</reference>